<dbReference type="PROSITE" id="PS51186">
    <property type="entry name" value="GNAT"/>
    <property type="match status" value="1"/>
</dbReference>
<sequence length="152" mass="16823">MITPIQVSQVPKELLLLADPDWSKVQQALEQATIYGYQLAGKIVGVLVLQPQTATVKEITIVAVSPSYQHRGIAKALLQMVIKSCQQDTTCEQLQIGTGNSSLRQLALYQHAGFEMVSVWVNYFVDNYPEPIYENGLQCKSMVRLALNVKAG</sequence>
<evidence type="ECO:0000313" key="3">
    <source>
        <dbReference type="EMBL" id="MFC6202841.1"/>
    </source>
</evidence>
<dbReference type="EC" id="2.3.1.-" evidence="3"/>
<dbReference type="RefSeq" id="WP_137616040.1">
    <property type="nucleotide sequence ID" value="NZ_BJDI01000006.1"/>
</dbReference>
<keyword evidence="1 3" id="KW-0808">Transferase</keyword>
<proteinExistence type="predicted"/>
<comment type="caution">
    <text evidence="3">The sequence shown here is derived from an EMBL/GenBank/DDBJ whole genome shotgun (WGS) entry which is preliminary data.</text>
</comment>
<dbReference type="SUPFAM" id="SSF55729">
    <property type="entry name" value="Acyl-CoA N-acyltransferases (Nat)"/>
    <property type="match status" value="1"/>
</dbReference>
<evidence type="ECO:0000259" key="2">
    <source>
        <dbReference type="PROSITE" id="PS51186"/>
    </source>
</evidence>
<dbReference type="CDD" id="cd04301">
    <property type="entry name" value="NAT_SF"/>
    <property type="match status" value="1"/>
</dbReference>
<evidence type="ECO:0000313" key="4">
    <source>
        <dbReference type="Proteomes" id="UP001596171"/>
    </source>
</evidence>
<dbReference type="InterPro" id="IPR000182">
    <property type="entry name" value="GNAT_dom"/>
</dbReference>
<feature type="domain" description="N-acetyltransferase" evidence="2">
    <location>
        <begin position="1"/>
        <end position="135"/>
    </location>
</feature>
<dbReference type="EMBL" id="JBHSSE010000028">
    <property type="protein sequence ID" value="MFC6202841.1"/>
    <property type="molecule type" value="Genomic_DNA"/>
</dbReference>
<dbReference type="Gene3D" id="3.40.630.30">
    <property type="match status" value="1"/>
</dbReference>
<name>A0ABW1SMQ6_9LACO</name>
<dbReference type="PANTHER" id="PTHR13947:SF37">
    <property type="entry name" value="LD18367P"/>
    <property type="match status" value="1"/>
</dbReference>
<keyword evidence="4" id="KW-1185">Reference proteome</keyword>
<dbReference type="PANTHER" id="PTHR13947">
    <property type="entry name" value="GNAT FAMILY N-ACETYLTRANSFERASE"/>
    <property type="match status" value="1"/>
</dbReference>
<dbReference type="Pfam" id="PF00583">
    <property type="entry name" value="Acetyltransf_1"/>
    <property type="match status" value="1"/>
</dbReference>
<evidence type="ECO:0000256" key="1">
    <source>
        <dbReference type="ARBA" id="ARBA00022679"/>
    </source>
</evidence>
<reference evidence="4" key="1">
    <citation type="journal article" date="2019" name="Int. J. Syst. Evol. Microbiol.">
        <title>The Global Catalogue of Microorganisms (GCM) 10K type strain sequencing project: providing services to taxonomists for standard genome sequencing and annotation.</title>
        <authorList>
            <consortium name="The Broad Institute Genomics Platform"/>
            <consortium name="The Broad Institute Genome Sequencing Center for Infectious Disease"/>
            <person name="Wu L."/>
            <person name="Ma J."/>
        </authorList>
    </citation>
    <scope>NUCLEOTIDE SEQUENCE [LARGE SCALE GENOMIC DNA]</scope>
    <source>
        <strain evidence="4">CCM 8930</strain>
    </source>
</reference>
<accession>A0ABW1SMQ6</accession>
<dbReference type="GO" id="GO:0016746">
    <property type="term" value="F:acyltransferase activity"/>
    <property type="evidence" value="ECO:0007669"/>
    <property type="project" value="UniProtKB-KW"/>
</dbReference>
<dbReference type="InterPro" id="IPR050769">
    <property type="entry name" value="NAT_camello-type"/>
</dbReference>
<keyword evidence="3" id="KW-0012">Acyltransferase</keyword>
<dbReference type="InterPro" id="IPR016181">
    <property type="entry name" value="Acyl_CoA_acyltransferase"/>
</dbReference>
<dbReference type="Proteomes" id="UP001596171">
    <property type="component" value="Unassembled WGS sequence"/>
</dbReference>
<gene>
    <name evidence="3" type="ORF">ACFP1L_13290</name>
</gene>
<protein>
    <submittedName>
        <fullName evidence="3">GNAT family N-acetyltransferase</fullName>
        <ecNumber evidence="3">2.3.1.-</ecNumber>
    </submittedName>
</protein>
<organism evidence="3 4">
    <name type="scientific">Lactiplantibacillus nangangensis</name>
    <dbReference type="NCBI Taxonomy" id="2559917"/>
    <lineage>
        <taxon>Bacteria</taxon>
        <taxon>Bacillati</taxon>
        <taxon>Bacillota</taxon>
        <taxon>Bacilli</taxon>
        <taxon>Lactobacillales</taxon>
        <taxon>Lactobacillaceae</taxon>
        <taxon>Lactiplantibacillus</taxon>
    </lineage>
</organism>